<feature type="region of interest" description="Disordered" evidence="1">
    <location>
        <begin position="184"/>
        <end position="222"/>
    </location>
</feature>
<dbReference type="PANTHER" id="PTHR39607:SF1">
    <property type="entry name" value="B-ZIP TRANSCRIPTION FACTOR (EUROFUNG)"/>
    <property type="match status" value="1"/>
</dbReference>
<feature type="compositionally biased region" description="Polar residues" evidence="1">
    <location>
        <begin position="259"/>
        <end position="274"/>
    </location>
</feature>
<organism evidence="3 4">
    <name type="scientific">Talaromyces atroroseus</name>
    <dbReference type="NCBI Taxonomy" id="1441469"/>
    <lineage>
        <taxon>Eukaryota</taxon>
        <taxon>Fungi</taxon>
        <taxon>Dikarya</taxon>
        <taxon>Ascomycota</taxon>
        <taxon>Pezizomycotina</taxon>
        <taxon>Eurotiomycetes</taxon>
        <taxon>Eurotiomycetidae</taxon>
        <taxon>Eurotiales</taxon>
        <taxon>Trichocomaceae</taxon>
        <taxon>Talaromyces</taxon>
        <taxon>Talaromyces sect. Trachyspermi</taxon>
    </lineage>
</organism>
<keyword evidence="4" id="KW-1185">Reference proteome</keyword>
<feature type="region of interest" description="Disordered" evidence="1">
    <location>
        <begin position="88"/>
        <end position="171"/>
    </location>
</feature>
<dbReference type="PANTHER" id="PTHR39607">
    <property type="entry name" value="XANTHOCILLIN BIOSYNTHESIS CLUSTER TRANSCRIPTION FACTOR XANC-RELATED"/>
    <property type="match status" value="1"/>
</dbReference>
<gene>
    <name evidence="3" type="ORF">UA08_05714</name>
</gene>
<comment type="caution">
    <text evidence="3">The sequence shown here is derived from an EMBL/GenBank/DDBJ whole genome shotgun (WGS) entry which is preliminary data.</text>
</comment>
<feature type="region of interest" description="Disordered" evidence="1">
    <location>
        <begin position="259"/>
        <end position="297"/>
    </location>
</feature>
<dbReference type="PROSITE" id="PS00036">
    <property type="entry name" value="BZIP_BASIC"/>
    <property type="match status" value="1"/>
</dbReference>
<evidence type="ECO:0000313" key="3">
    <source>
        <dbReference type="EMBL" id="OKL58899.1"/>
    </source>
</evidence>
<dbReference type="InterPro" id="IPR052635">
    <property type="entry name" value="Sec_Metab_Biosynth_Reg"/>
</dbReference>
<feature type="compositionally biased region" description="Polar residues" evidence="1">
    <location>
        <begin position="143"/>
        <end position="160"/>
    </location>
</feature>
<dbReference type="GeneID" id="31005470"/>
<dbReference type="Proteomes" id="UP000214365">
    <property type="component" value="Unassembled WGS sequence"/>
</dbReference>
<evidence type="ECO:0000256" key="1">
    <source>
        <dbReference type="SAM" id="MobiDB-lite"/>
    </source>
</evidence>
<sequence length="297" mass="33317">MATMNQHLPYGYPYPTTTATTSNTLTVSMATATPSYTTHHGTSSAFSDNANPNEDWTKISDLAERRRIQNRIAQRNYRKKLKRRLEELERRGASESASPEQPHAEIERTKQQTNKKSQSSRSANNNTQSRKARSSRSSWSSSQDHLSLPQQQQHSTYNSMSEERAGGSGGEFFYSPYPSAYGQLNAYPSAQPPFQNHHQPHHLDAYQTSPQPHYGELPSQHLSDDSALNPLCISYASITGLEVPAPHFPHYNTQLQSPPLTNPYSDGYSTSSPAGSLEQYPLTPEPTRLTPERVEFY</sequence>
<dbReference type="AlphaFoldDB" id="A0A225ATH4"/>
<evidence type="ECO:0000313" key="4">
    <source>
        <dbReference type="Proteomes" id="UP000214365"/>
    </source>
</evidence>
<dbReference type="InterPro" id="IPR004827">
    <property type="entry name" value="bZIP"/>
</dbReference>
<evidence type="ECO:0000259" key="2">
    <source>
        <dbReference type="PROSITE" id="PS00036"/>
    </source>
</evidence>
<feature type="domain" description="BZIP" evidence="2">
    <location>
        <begin position="65"/>
        <end position="80"/>
    </location>
</feature>
<accession>A0A225ATH4</accession>
<dbReference type="GO" id="GO:0003700">
    <property type="term" value="F:DNA-binding transcription factor activity"/>
    <property type="evidence" value="ECO:0007669"/>
    <property type="project" value="InterPro"/>
</dbReference>
<protein>
    <recommendedName>
        <fullName evidence="2">BZIP domain-containing protein</fullName>
    </recommendedName>
</protein>
<proteinExistence type="predicted"/>
<reference evidence="3 4" key="1">
    <citation type="submission" date="2015-06" db="EMBL/GenBank/DDBJ databases">
        <title>Talaromyces atroroseus IBT 11181 draft genome.</title>
        <authorList>
            <person name="Rasmussen K.B."/>
            <person name="Rasmussen S."/>
            <person name="Petersen B."/>
            <person name="Sicheritz-Ponten T."/>
            <person name="Mortensen U.H."/>
            <person name="Thrane U."/>
        </authorList>
    </citation>
    <scope>NUCLEOTIDE SEQUENCE [LARGE SCALE GENOMIC DNA]</scope>
    <source>
        <strain evidence="3 4">IBT 11181</strain>
    </source>
</reference>
<dbReference type="CDD" id="cd14688">
    <property type="entry name" value="bZIP_YAP"/>
    <property type="match status" value="1"/>
</dbReference>
<dbReference type="STRING" id="1441469.A0A225ATH4"/>
<dbReference type="RefSeq" id="XP_020119020.1">
    <property type="nucleotide sequence ID" value="XM_020268014.1"/>
</dbReference>
<feature type="compositionally biased region" description="Polar residues" evidence="1">
    <location>
        <begin position="111"/>
        <end position="128"/>
    </location>
</feature>
<name>A0A225ATH4_TALAT</name>
<dbReference type="OrthoDB" id="194358at2759"/>
<dbReference type="EMBL" id="LFMY01000008">
    <property type="protein sequence ID" value="OKL58899.1"/>
    <property type="molecule type" value="Genomic_DNA"/>
</dbReference>